<feature type="coiled-coil region" evidence="1">
    <location>
        <begin position="666"/>
        <end position="813"/>
    </location>
</feature>
<feature type="coiled-coil region" evidence="1">
    <location>
        <begin position="148"/>
        <end position="224"/>
    </location>
</feature>
<feature type="coiled-coil region" evidence="1">
    <location>
        <begin position="916"/>
        <end position="964"/>
    </location>
</feature>
<feature type="region of interest" description="Disordered" evidence="2">
    <location>
        <begin position="285"/>
        <end position="329"/>
    </location>
</feature>
<dbReference type="PANTHER" id="PTHR19327:SF0">
    <property type="entry name" value="GOLGIN SUBFAMILY A MEMBER 4"/>
    <property type="match status" value="1"/>
</dbReference>
<evidence type="ECO:0000256" key="2">
    <source>
        <dbReference type="SAM" id="MobiDB-lite"/>
    </source>
</evidence>
<feature type="region of interest" description="Disordered" evidence="2">
    <location>
        <begin position="974"/>
        <end position="1002"/>
    </location>
</feature>
<feature type="region of interest" description="Disordered" evidence="2">
    <location>
        <begin position="821"/>
        <end position="847"/>
    </location>
</feature>
<protein>
    <submittedName>
        <fullName evidence="4">Rootletin-like</fullName>
    </submittedName>
</protein>
<name>A0ABM1E4H8_PRICU</name>
<feature type="region of interest" description="Disordered" evidence="2">
    <location>
        <begin position="18"/>
        <end position="56"/>
    </location>
</feature>
<feature type="compositionally biased region" description="Basic and acidic residues" evidence="2">
    <location>
        <begin position="821"/>
        <end position="832"/>
    </location>
</feature>
<proteinExistence type="predicted"/>
<accession>A0ABM1E4H8</accession>
<evidence type="ECO:0000313" key="3">
    <source>
        <dbReference type="Proteomes" id="UP000695022"/>
    </source>
</evidence>
<evidence type="ECO:0000256" key="1">
    <source>
        <dbReference type="SAM" id="Coils"/>
    </source>
</evidence>
<feature type="compositionally biased region" description="Polar residues" evidence="2">
    <location>
        <begin position="301"/>
        <end position="321"/>
    </location>
</feature>
<keyword evidence="3" id="KW-1185">Reference proteome</keyword>
<gene>
    <name evidence="4" type="primary">LOC106808767</name>
</gene>
<keyword evidence="1" id="KW-0175">Coiled coil</keyword>
<evidence type="ECO:0000313" key="4">
    <source>
        <dbReference type="RefSeq" id="XP_014667099.1"/>
    </source>
</evidence>
<feature type="coiled-coil region" evidence="1">
    <location>
        <begin position="508"/>
        <end position="582"/>
    </location>
</feature>
<reference evidence="4" key="1">
    <citation type="submission" date="2025-08" db="UniProtKB">
        <authorList>
            <consortium name="RefSeq"/>
        </authorList>
    </citation>
    <scope>IDENTIFICATION</scope>
</reference>
<dbReference type="PANTHER" id="PTHR19327">
    <property type="entry name" value="GOLGIN"/>
    <property type="match status" value="1"/>
</dbReference>
<dbReference type="Proteomes" id="UP000695022">
    <property type="component" value="Unplaced"/>
</dbReference>
<dbReference type="GeneID" id="106808767"/>
<dbReference type="RefSeq" id="XP_014667099.1">
    <property type="nucleotide sequence ID" value="XM_014811613.1"/>
</dbReference>
<feature type="coiled-coil region" evidence="1">
    <location>
        <begin position="403"/>
        <end position="478"/>
    </location>
</feature>
<sequence>MLSGFEIQSFLDVLQNKMGGESKESSPEEPRTLAKERSEVACASPGRPSPNRRQPQHCCAAERDIAILHSRLKTSSRETKVLQRKLNAVEVECQEKLETVRVERDAETVQLSEQLCVMQAKLGRLQLAKEEAVEKVAVSQQQQLGGSNEDIRAELIATIAKLKEIESEKETSVCRIAELTTKLRIVEERKHREVAELEKKVCNLEEQKNQLQEQLLDMERCLLNNLKEDDLEKERCIRELTQRVTFLESLLKEMGATVDLTGDVCVVGSASQVSVEHKQDAICSESPLGRRDSTGWEGTDSGYSQSPFHASFGQMPSLTSSRQEREWTGSHDTLDSTLPYLAFDQHADIADMVGVVAMLKQQIDDYKNEKEKLEGNHCEQVAILQSALSDLQASSEANASILRTQLDQIQASKEAERQRLQEEIETLLAEKNWEVESLERQIDELKRSRKLSDLQTELRDRECEIETLQSSIEALEQTQQAEVVMLESRIDDLFSDIEQDALTFTTRLKDVEERKDRTIAELKEKLKQVEADKDDSLLRIKGEMREITLYKDCEISDLRQKLEEHERTNDEEATRLEEELSATEHKFSTQNVPELEATINWLEIIKETKEVEIDGLCQKLATRDAKVEELETNGKELKAKTKQDMVDLETKLQCKSELIALSKVIVEELKSQLYEMQVKLQALEMKEQKMLISDKVNTVVDGKKEELALLEAKVRSLEVILGSARSEHLQEVQNLEKRLMALGNQLARDQQRQQDFQKRDKDILLRELESKTAEQEQKIERYTSKLERAESVIEQLQNEVRQYKSSLVEVDTILKNLQIESNRKGKPERGEADNSGDESSQGEKRITTCEECRGEDNLVLGRAREITNIIRSSTERFQEEVGFLRSQLQDEITRNRSLQTEVGKLRGVVKTGYAALQEEQLRVSDVAQQLQQLRHLADNSSKEVDKLKKKLAEKEKQLQLEVAANHQLSAQLEKSGAMTKGKRKSGRSFPRNLFCMSDHTVP</sequence>
<organism evidence="3 4">
    <name type="scientific">Priapulus caudatus</name>
    <name type="common">Priapulid worm</name>
    <dbReference type="NCBI Taxonomy" id="37621"/>
    <lineage>
        <taxon>Eukaryota</taxon>
        <taxon>Metazoa</taxon>
        <taxon>Ecdysozoa</taxon>
        <taxon>Scalidophora</taxon>
        <taxon>Priapulida</taxon>
        <taxon>Priapulimorpha</taxon>
        <taxon>Priapulimorphida</taxon>
        <taxon>Priapulidae</taxon>
        <taxon>Priapulus</taxon>
    </lineage>
</organism>
<feature type="coiled-coil region" evidence="1">
    <location>
        <begin position="349"/>
        <end position="376"/>
    </location>
</feature>
<feature type="compositionally biased region" description="Basic and acidic residues" evidence="2">
    <location>
        <begin position="20"/>
        <end position="39"/>
    </location>
</feature>